<organism evidence="1 2">
    <name type="scientific">Streptococcus gallolyticus</name>
    <dbReference type="NCBI Taxonomy" id="315405"/>
    <lineage>
        <taxon>Bacteria</taxon>
        <taxon>Bacillati</taxon>
        <taxon>Bacillota</taxon>
        <taxon>Bacilli</taxon>
        <taxon>Lactobacillales</taxon>
        <taxon>Streptococcaceae</taxon>
        <taxon>Streptococcus</taxon>
    </lineage>
</organism>
<dbReference type="EMBL" id="LQXV01000113">
    <property type="protein sequence ID" value="KXU10004.1"/>
    <property type="molecule type" value="Genomic_DNA"/>
</dbReference>
<sequence length="43" mass="4729">MSLKSQNFRAAVFIDDSATFTTARSIVLLGAKLAKSSKIEQRQ</sequence>
<gene>
    <name evidence="1" type="ORF">SGADD03_00369</name>
</gene>
<dbReference type="AlphaFoldDB" id="A0A139R5Q8"/>
<dbReference type="PATRIC" id="fig|315405.12.peg.477"/>
<reference evidence="1 2" key="1">
    <citation type="submission" date="2016-01" db="EMBL/GenBank/DDBJ databases">
        <title>Highly variable Streptococcus oralis are common among viridans streptococci isolated from primates.</title>
        <authorList>
            <person name="Denapaite D."/>
            <person name="Rieger M."/>
            <person name="Koendgen S."/>
            <person name="Brueckner R."/>
            <person name="Ochigava I."/>
            <person name="Kappeler P."/>
            <person name="Maetz-Rensing K."/>
            <person name="Leendertz F."/>
            <person name="Hakenbeck R."/>
        </authorList>
    </citation>
    <scope>NUCLEOTIDE SEQUENCE [LARGE SCALE GENOMIC DNA]</scope>
    <source>
        <strain evidence="1 2">DD03</strain>
    </source>
</reference>
<comment type="caution">
    <text evidence="1">The sequence shown here is derived from an EMBL/GenBank/DDBJ whole genome shotgun (WGS) entry which is preliminary data.</text>
</comment>
<evidence type="ECO:0000313" key="2">
    <source>
        <dbReference type="Proteomes" id="UP000071927"/>
    </source>
</evidence>
<proteinExistence type="predicted"/>
<evidence type="ECO:0000313" key="1">
    <source>
        <dbReference type="EMBL" id="KXU10004.1"/>
    </source>
</evidence>
<dbReference type="Proteomes" id="UP000071927">
    <property type="component" value="Unassembled WGS sequence"/>
</dbReference>
<protein>
    <submittedName>
        <fullName evidence="1">Uncharacterized protein</fullName>
    </submittedName>
</protein>
<accession>A0A139R5Q8</accession>
<name>A0A139R5Q8_9STRE</name>